<evidence type="ECO:0000256" key="1">
    <source>
        <dbReference type="SAM" id="MobiDB-lite"/>
    </source>
</evidence>
<name>A0ABR6BVP0_9PSEU</name>
<gene>
    <name evidence="2" type="ORF">BC739_008223</name>
</gene>
<organism evidence="2 3">
    <name type="scientific">Kutzneria viridogrisea</name>
    <dbReference type="NCBI Taxonomy" id="47990"/>
    <lineage>
        <taxon>Bacteria</taxon>
        <taxon>Bacillati</taxon>
        <taxon>Actinomycetota</taxon>
        <taxon>Actinomycetes</taxon>
        <taxon>Pseudonocardiales</taxon>
        <taxon>Pseudonocardiaceae</taxon>
        <taxon>Kutzneria</taxon>
    </lineage>
</organism>
<accession>A0ABR6BVP0</accession>
<dbReference type="Proteomes" id="UP000517916">
    <property type="component" value="Unassembled WGS sequence"/>
</dbReference>
<reference evidence="2 3" key="1">
    <citation type="submission" date="2020-08" db="EMBL/GenBank/DDBJ databases">
        <title>Genomic Encyclopedia of Archaeal and Bacterial Type Strains, Phase II (KMG-II): from individual species to whole genera.</title>
        <authorList>
            <person name="Goeker M."/>
        </authorList>
    </citation>
    <scope>NUCLEOTIDE SEQUENCE [LARGE SCALE GENOMIC DNA]</scope>
    <source>
        <strain evidence="2 3">DSM 43850</strain>
    </source>
</reference>
<protein>
    <submittedName>
        <fullName evidence="2">Uncharacterized protein</fullName>
    </submittedName>
</protein>
<evidence type="ECO:0000313" key="2">
    <source>
        <dbReference type="EMBL" id="MBA8930976.1"/>
    </source>
</evidence>
<evidence type="ECO:0000313" key="3">
    <source>
        <dbReference type="Proteomes" id="UP000517916"/>
    </source>
</evidence>
<proteinExistence type="predicted"/>
<dbReference type="RefSeq" id="WP_025354289.1">
    <property type="nucleotide sequence ID" value="NZ_BAAABQ010000087.1"/>
</dbReference>
<dbReference type="EMBL" id="JACJID010000008">
    <property type="protein sequence ID" value="MBA8930976.1"/>
    <property type="molecule type" value="Genomic_DNA"/>
</dbReference>
<keyword evidence="3" id="KW-1185">Reference proteome</keyword>
<comment type="caution">
    <text evidence="2">The sequence shown here is derived from an EMBL/GenBank/DDBJ whole genome shotgun (WGS) entry which is preliminary data.</text>
</comment>
<feature type="region of interest" description="Disordered" evidence="1">
    <location>
        <begin position="263"/>
        <end position="288"/>
    </location>
</feature>
<sequence length="288" mass="31268">MADAMVEQDLRLLVSVVVSAEDERQAHAACRDLVDRIDGRVVEAGDCSDEEPGCWSVTISKELRSVEVHSDTRGDAAVLARVVRTFVRELAPNSPLPRVCCEPPTAWTVLDDPEVVGKLVAGAERMLVEAWSELAPYPERQPVAEQPEQPVPAAAEEPLTRLALRVEVAAQHPAGAQWQARAVASRIVDSAVITGVVQRADRVSVHLDLGQRPESPDQAVRTASAALGHPDWSPLDWAGGTAVLRWTDLLMPTTGITALELTAHRPDPEPEVVWPTEDEPGPWSEPRS</sequence>